<dbReference type="InterPro" id="IPR036397">
    <property type="entry name" value="RNaseH_sf"/>
</dbReference>
<dbReference type="Proteomes" id="UP001249851">
    <property type="component" value="Unassembled WGS sequence"/>
</dbReference>
<dbReference type="SUPFAM" id="SSF53098">
    <property type="entry name" value="Ribonuclease H-like"/>
    <property type="match status" value="1"/>
</dbReference>
<proteinExistence type="predicted"/>
<reference evidence="2" key="1">
    <citation type="journal article" date="2023" name="G3 (Bethesda)">
        <title>Whole genome assembly and annotation of the endangered Caribbean coral Acropora cervicornis.</title>
        <authorList>
            <person name="Selwyn J.D."/>
            <person name="Vollmer S.V."/>
        </authorList>
    </citation>
    <scope>NUCLEOTIDE SEQUENCE</scope>
    <source>
        <strain evidence="2">K2</strain>
    </source>
</reference>
<dbReference type="Gene3D" id="3.30.420.10">
    <property type="entry name" value="Ribonuclease H-like superfamily/Ribonuclease H"/>
    <property type="match status" value="1"/>
</dbReference>
<evidence type="ECO:0000259" key="1">
    <source>
        <dbReference type="PROSITE" id="PS50994"/>
    </source>
</evidence>
<dbReference type="InterPro" id="IPR040676">
    <property type="entry name" value="DUF5641"/>
</dbReference>
<dbReference type="PROSITE" id="PS50994">
    <property type="entry name" value="INTEGRASE"/>
    <property type="match status" value="1"/>
</dbReference>
<evidence type="ECO:0000313" key="3">
    <source>
        <dbReference type="Proteomes" id="UP001249851"/>
    </source>
</evidence>
<dbReference type="InterPro" id="IPR012337">
    <property type="entry name" value="RNaseH-like_sf"/>
</dbReference>
<gene>
    <name evidence="2" type="ORF">P5673_019847</name>
</gene>
<accession>A0AAD9V216</accession>
<name>A0AAD9V216_ACRCE</name>
<dbReference type="PANTHER" id="PTHR47331">
    <property type="entry name" value="PHD-TYPE DOMAIN-CONTAINING PROTEIN"/>
    <property type="match status" value="1"/>
</dbReference>
<evidence type="ECO:0000313" key="2">
    <source>
        <dbReference type="EMBL" id="KAK2557870.1"/>
    </source>
</evidence>
<dbReference type="AlphaFoldDB" id="A0AAD9V216"/>
<dbReference type="GO" id="GO:0003676">
    <property type="term" value="F:nucleic acid binding"/>
    <property type="evidence" value="ECO:0007669"/>
    <property type="project" value="InterPro"/>
</dbReference>
<dbReference type="EMBL" id="JARQWQ010000047">
    <property type="protein sequence ID" value="KAK2557870.1"/>
    <property type="molecule type" value="Genomic_DNA"/>
</dbReference>
<comment type="caution">
    <text evidence="2">The sequence shown here is derived from an EMBL/GenBank/DDBJ whole genome shotgun (WGS) entry which is preliminary data.</text>
</comment>
<organism evidence="2 3">
    <name type="scientific">Acropora cervicornis</name>
    <name type="common">Staghorn coral</name>
    <dbReference type="NCBI Taxonomy" id="6130"/>
    <lineage>
        <taxon>Eukaryota</taxon>
        <taxon>Metazoa</taxon>
        <taxon>Cnidaria</taxon>
        <taxon>Anthozoa</taxon>
        <taxon>Hexacorallia</taxon>
        <taxon>Scleractinia</taxon>
        <taxon>Astrocoeniina</taxon>
        <taxon>Acroporidae</taxon>
        <taxon>Acropora</taxon>
    </lineage>
</organism>
<dbReference type="PANTHER" id="PTHR47331:SF1">
    <property type="entry name" value="GAG-LIKE PROTEIN"/>
    <property type="match status" value="1"/>
</dbReference>
<feature type="domain" description="Integrase catalytic" evidence="1">
    <location>
        <begin position="1"/>
        <end position="117"/>
    </location>
</feature>
<keyword evidence="3" id="KW-1185">Reference proteome</keyword>
<reference evidence="2" key="2">
    <citation type="journal article" date="2023" name="Science">
        <title>Genomic signatures of disease resistance in endangered staghorn corals.</title>
        <authorList>
            <person name="Vollmer S.V."/>
            <person name="Selwyn J.D."/>
            <person name="Despard B.A."/>
            <person name="Roesel C.L."/>
        </authorList>
    </citation>
    <scope>NUCLEOTIDE SEQUENCE</scope>
    <source>
        <strain evidence="2">K2</strain>
    </source>
</reference>
<dbReference type="GO" id="GO:0015074">
    <property type="term" value="P:DNA integration"/>
    <property type="evidence" value="ECO:0007669"/>
    <property type="project" value="InterPro"/>
</dbReference>
<dbReference type="InterPro" id="IPR001584">
    <property type="entry name" value="Integrase_cat-core"/>
</dbReference>
<dbReference type="Pfam" id="PF18701">
    <property type="entry name" value="DUF5641"/>
    <property type="match status" value="1"/>
</dbReference>
<protein>
    <recommendedName>
        <fullName evidence="1">Integrase catalytic domain-containing protein</fullName>
    </recommendedName>
</protein>
<sequence>MRSDNGGNFVSGESELRHAINYWNQEKIVDFLLQRNVQWIFNPPAGSHYGGTWERCIRTVRKVLNALVREQVLDDEGLATLMCEVESIANSRPLTKVSDDARDLEPLMPNHLLLLRPGPSLPPGTFTKEDLYSQRRWRQMKEYLPGLQERQRWSRPMRNFQVGDVVLLADEKTPRGLWPLARILDVKRNKKDGLVRSVTLKTKSTVLERPIDKIVLLEAAAEVPEETKGPVKARID</sequence>